<protein>
    <submittedName>
        <fullName evidence="3">Arylesterase</fullName>
    </submittedName>
</protein>
<dbReference type="SUPFAM" id="SSF52266">
    <property type="entry name" value="SGNH hydrolase"/>
    <property type="match status" value="1"/>
</dbReference>
<evidence type="ECO:0000313" key="4">
    <source>
        <dbReference type="Proteomes" id="UP000676169"/>
    </source>
</evidence>
<feature type="chain" id="PRO_5037317007" evidence="1">
    <location>
        <begin position="32"/>
        <end position="232"/>
    </location>
</feature>
<feature type="domain" description="SGNH hydrolase-type esterase" evidence="2">
    <location>
        <begin position="49"/>
        <end position="213"/>
    </location>
</feature>
<sequence length="232" mass="24759">MRWLKRLGRKSAASWKVLALGLLGSCAGLWAADEPNANGTPKSPGRIVILGDSITAGYGLDDPEAAYPAVLQKKVEAAKLPYTIVNAGVSGDTTSGGLRRIKWVLGSGADVLVIALGGNDGLRGIQPKQTEENLTAIITQAREKVPGITIVLAGMQMPGNMGPDYTTSFREIFPKVAKDKEAKLIPFLIEGVGGDPKLNQADQIHPTSEGQKIVAENVWKVLEPVLKERKKK</sequence>
<dbReference type="Gene3D" id="3.40.50.1110">
    <property type="entry name" value="SGNH hydrolase"/>
    <property type="match status" value="1"/>
</dbReference>
<dbReference type="AlphaFoldDB" id="A0A975J0P9"/>
<dbReference type="KEGG" id="lamb:KBB96_03060"/>
<dbReference type="CDD" id="cd01822">
    <property type="entry name" value="Lysophospholipase_L1_like"/>
    <property type="match status" value="1"/>
</dbReference>
<evidence type="ECO:0000313" key="3">
    <source>
        <dbReference type="EMBL" id="QUE51876.1"/>
    </source>
</evidence>
<keyword evidence="4" id="KW-1185">Reference proteome</keyword>
<dbReference type="InterPro" id="IPR051532">
    <property type="entry name" value="Ester_Hydrolysis_Enzymes"/>
</dbReference>
<dbReference type="InterPro" id="IPR036514">
    <property type="entry name" value="SGNH_hydro_sf"/>
</dbReference>
<reference evidence="3" key="1">
    <citation type="submission" date="2021-04" db="EMBL/GenBank/DDBJ databases">
        <title>Luteolibacter sp. 32A isolated from the skin of an Anderson's salamander (Ambystoma andersonii).</title>
        <authorList>
            <person name="Spergser J."/>
            <person name="Busse H.-J."/>
        </authorList>
    </citation>
    <scope>NUCLEOTIDE SEQUENCE</scope>
    <source>
        <strain evidence="3">32A</strain>
    </source>
</reference>
<name>A0A975J0P9_9BACT</name>
<dbReference type="GO" id="GO:0004622">
    <property type="term" value="F:phosphatidylcholine lysophospholipase activity"/>
    <property type="evidence" value="ECO:0007669"/>
    <property type="project" value="TreeGrafter"/>
</dbReference>
<dbReference type="EMBL" id="CP073100">
    <property type="protein sequence ID" value="QUE51876.1"/>
    <property type="molecule type" value="Genomic_DNA"/>
</dbReference>
<evidence type="ECO:0000256" key="1">
    <source>
        <dbReference type="SAM" id="SignalP"/>
    </source>
</evidence>
<accession>A0A975J0P9</accession>
<keyword evidence="1" id="KW-0732">Signal</keyword>
<dbReference type="InterPro" id="IPR013830">
    <property type="entry name" value="SGNH_hydro"/>
</dbReference>
<evidence type="ECO:0000259" key="2">
    <source>
        <dbReference type="Pfam" id="PF13472"/>
    </source>
</evidence>
<dbReference type="Pfam" id="PF13472">
    <property type="entry name" value="Lipase_GDSL_2"/>
    <property type="match status" value="1"/>
</dbReference>
<proteinExistence type="predicted"/>
<dbReference type="PANTHER" id="PTHR30383">
    <property type="entry name" value="THIOESTERASE 1/PROTEASE 1/LYSOPHOSPHOLIPASE L1"/>
    <property type="match status" value="1"/>
</dbReference>
<dbReference type="Proteomes" id="UP000676169">
    <property type="component" value="Chromosome"/>
</dbReference>
<dbReference type="PANTHER" id="PTHR30383:SF24">
    <property type="entry name" value="THIOESTERASE 1_PROTEASE 1_LYSOPHOSPHOLIPASE L1"/>
    <property type="match status" value="1"/>
</dbReference>
<gene>
    <name evidence="3" type="ORF">KBB96_03060</name>
</gene>
<feature type="signal peptide" evidence="1">
    <location>
        <begin position="1"/>
        <end position="31"/>
    </location>
</feature>
<organism evidence="3 4">
    <name type="scientific">Luteolibacter ambystomatis</name>
    <dbReference type="NCBI Taxonomy" id="2824561"/>
    <lineage>
        <taxon>Bacteria</taxon>
        <taxon>Pseudomonadati</taxon>
        <taxon>Verrucomicrobiota</taxon>
        <taxon>Verrucomicrobiia</taxon>
        <taxon>Verrucomicrobiales</taxon>
        <taxon>Verrucomicrobiaceae</taxon>
        <taxon>Luteolibacter</taxon>
    </lineage>
</organism>